<protein>
    <submittedName>
        <fullName evidence="1">Uncharacterized protein</fullName>
    </submittedName>
</protein>
<dbReference type="EMBL" id="AMWG01000174">
    <property type="protein sequence ID" value="ELP30033.1"/>
    <property type="molecule type" value="Genomic_DNA"/>
</dbReference>
<reference evidence="1 2" key="1">
    <citation type="journal article" date="2013" name="Mar. Genomics">
        <title>Expression of sulfatases in Rhodopirellula baltica and the diversity of sulfatases in the genus Rhodopirellula.</title>
        <authorList>
            <person name="Wegner C.E."/>
            <person name="Richter-Heitmann T."/>
            <person name="Klindworth A."/>
            <person name="Klockow C."/>
            <person name="Richter M."/>
            <person name="Achstetter T."/>
            <person name="Glockner F.O."/>
            <person name="Harder J."/>
        </authorList>
    </citation>
    <scope>NUCLEOTIDE SEQUENCE [LARGE SCALE GENOMIC DNA]</scope>
    <source>
        <strain evidence="1 2">SWK14</strain>
    </source>
</reference>
<accession>L7C7P7</accession>
<proteinExistence type="predicted"/>
<dbReference type="PATRIC" id="fig|993516.3.peg.6563"/>
<organism evidence="1 2">
    <name type="scientific">Rhodopirellula baltica SWK14</name>
    <dbReference type="NCBI Taxonomy" id="993516"/>
    <lineage>
        <taxon>Bacteria</taxon>
        <taxon>Pseudomonadati</taxon>
        <taxon>Planctomycetota</taxon>
        <taxon>Planctomycetia</taxon>
        <taxon>Pirellulales</taxon>
        <taxon>Pirellulaceae</taxon>
        <taxon>Rhodopirellula</taxon>
    </lineage>
</organism>
<comment type="caution">
    <text evidence="1">The sequence shown here is derived from an EMBL/GenBank/DDBJ whole genome shotgun (WGS) entry which is preliminary data.</text>
</comment>
<gene>
    <name evidence="1" type="ORF">RBSWK_06121</name>
</gene>
<evidence type="ECO:0000313" key="1">
    <source>
        <dbReference type="EMBL" id="ELP30033.1"/>
    </source>
</evidence>
<sequence>MRKICLLTFGVLSVAMFGCDRSESPSANEKVRRNGVTPPS</sequence>
<dbReference type="Proteomes" id="UP000010959">
    <property type="component" value="Unassembled WGS sequence"/>
</dbReference>
<evidence type="ECO:0000313" key="2">
    <source>
        <dbReference type="Proteomes" id="UP000010959"/>
    </source>
</evidence>
<name>L7C7P7_RHOBT</name>
<dbReference type="AlphaFoldDB" id="L7C7P7"/>
<dbReference type="PROSITE" id="PS51257">
    <property type="entry name" value="PROKAR_LIPOPROTEIN"/>
    <property type="match status" value="1"/>
</dbReference>